<dbReference type="OrthoDB" id="6129400at2759"/>
<dbReference type="Gene3D" id="2.60.120.40">
    <property type="match status" value="1"/>
</dbReference>
<feature type="coiled-coil region" evidence="1">
    <location>
        <begin position="49"/>
        <end position="76"/>
    </location>
</feature>
<accession>A0A8S3PVL5</accession>
<name>A0A8S3PVL5_MYTED</name>
<comment type="caution">
    <text evidence="2">The sequence shown here is derived from an EMBL/GenBank/DDBJ whole genome shotgun (WGS) entry which is preliminary data.</text>
</comment>
<evidence type="ECO:0008006" key="4">
    <source>
        <dbReference type="Google" id="ProtNLM"/>
    </source>
</evidence>
<reference evidence="2" key="1">
    <citation type="submission" date="2021-03" db="EMBL/GenBank/DDBJ databases">
        <authorList>
            <person name="Bekaert M."/>
        </authorList>
    </citation>
    <scope>NUCLEOTIDE SEQUENCE</scope>
</reference>
<evidence type="ECO:0000313" key="2">
    <source>
        <dbReference type="EMBL" id="CAG2187703.1"/>
    </source>
</evidence>
<keyword evidence="3" id="KW-1185">Reference proteome</keyword>
<protein>
    <recommendedName>
        <fullName evidence="4">C1q domain-containing protein</fullName>
    </recommendedName>
</protein>
<evidence type="ECO:0000256" key="1">
    <source>
        <dbReference type="SAM" id="Coils"/>
    </source>
</evidence>
<keyword evidence="1" id="KW-0175">Coiled coil</keyword>
<dbReference type="AlphaFoldDB" id="A0A8S3PVL5"/>
<dbReference type="Proteomes" id="UP000683360">
    <property type="component" value="Unassembled WGS sequence"/>
</dbReference>
<dbReference type="EMBL" id="CAJPWZ010000182">
    <property type="protein sequence ID" value="CAG2187703.1"/>
    <property type="molecule type" value="Genomic_DNA"/>
</dbReference>
<organism evidence="2 3">
    <name type="scientific">Mytilus edulis</name>
    <name type="common">Blue mussel</name>
    <dbReference type="NCBI Taxonomy" id="6550"/>
    <lineage>
        <taxon>Eukaryota</taxon>
        <taxon>Metazoa</taxon>
        <taxon>Spiralia</taxon>
        <taxon>Lophotrochozoa</taxon>
        <taxon>Mollusca</taxon>
        <taxon>Bivalvia</taxon>
        <taxon>Autobranchia</taxon>
        <taxon>Pteriomorphia</taxon>
        <taxon>Mytilida</taxon>
        <taxon>Mytiloidea</taxon>
        <taxon>Mytilidae</taxon>
        <taxon>Mytilinae</taxon>
        <taxon>Mytilus</taxon>
    </lineage>
</organism>
<gene>
    <name evidence="2" type="ORF">MEDL_3176</name>
</gene>
<dbReference type="InterPro" id="IPR008983">
    <property type="entry name" value="Tumour_necrosis_fac-like_dom"/>
</dbReference>
<sequence length="324" mass="37253">MGFSLVFVIIIPYVFLVCDGFLLDDRNKPATTSRSLLTDENYNALFNLIVHERQSRAKLEQQLARIERELTATQQGVTDIYHTSTDNNNTLENQAKIWNEIRSECNHLNTENDLLKLKVDSIEKKHTVLENYTKVLEHEVASLQQLKGVTDLQTVLTVRNETNILREELRDNSLSNDIKNVSETHLQTEFEIKRMQSDMQIHQNVTFKHLQDNLELERKNMSNRAAFTVCASEQSYFPGGTILFPYVQTRFGVRNSSLSALGSSGKYTCDEAGLYLISGFIMTKTTGYVFLYLKKNGYIIGRIYFSVTTNGNSYQTSTFWFYNI</sequence>
<evidence type="ECO:0000313" key="3">
    <source>
        <dbReference type="Proteomes" id="UP000683360"/>
    </source>
</evidence>
<proteinExistence type="predicted"/>